<organism evidence="2 3">
    <name type="scientific">Immersiella caudata</name>
    <dbReference type="NCBI Taxonomy" id="314043"/>
    <lineage>
        <taxon>Eukaryota</taxon>
        <taxon>Fungi</taxon>
        <taxon>Dikarya</taxon>
        <taxon>Ascomycota</taxon>
        <taxon>Pezizomycotina</taxon>
        <taxon>Sordariomycetes</taxon>
        <taxon>Sordariomycetidae</taxon>
        <taxon>Sordariales</taxon>
        <taxon>Lasiosphaeriaceae</taxon>
        <taxon>Immersiella</taxon>
    </lineage>
</organism>
<dbReference type="PANTHER" id="PTHR24148">
    <property type="entry name" value="ANKYRIN REPEAT DOMAIN-CONTAINING PROTEIN 39 HOMOLOG-RELATED"/>
    <property type="match status" value="1"/>
</dbReference>
<comment type="caution">
    <text evidence="2">The sequence shown here is derived from an EMBL/GenBank/DDBJ whole genome shotgun (WGS) entry which is preliminary data.</text>
</comment>
<evidence type="ECO:0000313" key="2">
    <source>
        <dbReference type="EMBL" id="KAK0620468.1"/>
    </source>
</evidence>
<feature type="domain" description="Heterokaryon incompatibility" evidence="1">
    <location>
        <begin position="31"/>
        <end position="119"/>
    </location>
</feature>
<evidence type="ECO:0000259" key="1">
    <source>
        <dbReference type="Pfam" id="PF06985"/>
    </source>
</evidence>
<accession>A0AA40C0V7</accession>
<dbReference type="Pfam" id="PF06985">
    <property type="entry name" value="HET"/>
    <property type="match status" value="1"/>
</dbReference>
<proteinExistence type="predicted"/>
<feature type="non-terminal residue" evidence="2">
    <location>
        <position position="1"/>
    </location>
</feature>
<dbReference type="Proteomes" id="UP001175000">
    <property type="component" value="Unassembled WGS sequence"/>
</dbReference>
<evidence type="ECO:0000313" key="3">
    <source>
        <dbReference type="Proteomes" id="UP001175000"/>
    </source>
</evidence>
<gene>
    <name evidence="2" type="ORF">B0T14DRAFT_393400</name>
</gene>
<sequence length="123" mass="13809">QVRILAIYPGRPSSPIRGRLDIVSLAEEPVYQAVSYVWGSGELTHWVTLEQNGEETALDITANAHKLLTKIRSPWEERVIWIDGICINQTDQVEKTDQVKMMGEIYRGAWRVTAYLGSSPAAP</sequence>
<dbReference type="InterPro" id="IPR052895">
    <property type="entry name" value="HetReg/Transcr_Mod"/>
</dbReference>
<name>A0AA40C0V7_9PEZI</name>
<feature type="non-terminal residue" evidence="2">
    <location>
        <position position="123"/>
    </location>
</feature>
<protein>
    <submittedName>
        <fullName evidence="2">Heterokaryon incompatibility protein-domain-containing protein</fullName>
    </submittedName>
</protein>
<dbReference type="AlphaFoldDB" id="A0AA40C0V7"/>
<reference evidence="2" key="1">
    <citation type="submission" date="2023-06" db="EMBL/GenBank/DDBJ databases">
        <title>Genome-scale phylogeny and comparative genomics of the fungal order Sordariales.</title>
        <authorList>
            <consortium name="Lawrence Berkeley National Laboratory"/>
            <person name="Hensen N."/>
            <person name="Bonometti L."/>
            <person name="Westerberg I."/>
            <person name="Brannstrom I.O."/>
            <person name="Guillou S."/>
            <person name="Cros-Aarteil S."/>
            <person name="Calhoun S."/>
            <person name="Haridas S."/>
            <person name="Kuo A."/>
            <person name="Mondo S."/>
            <person name="Pangilinan J."/>
            <person name="Riley R."/>
            <person name="Labutti K."/>
            <person name="Andreopoulos B."/>
            <person name="Lipzen A."/>
            <person name="Chen C."/>
            <person name="Yanf M."/>
            <person name="Daum C."/>
            <person name="Ng V."/>
            <person name="Clum A."/>
            <person name="Steindorff A."/>
            <person name="Ohm R."/>
            <person name="Martin F."/>
            <person name="Silar P."/>
            <person name="Natvig D."/>
            <person name="Lalanne C."/>
            <person name="Gautier V."/>
            <person name="Ament-Velasquez S.L."/>
            <person name="Kruys A."/>
            <person name="Hutchinson M.I."/>
            <person name="Powell A.J."/>
            <person name="Barry K."/>
            <person name="Miller A.N."/>
            <person name="Grigoriev I.V."/>
            <person name="Debuchy R."/>
            <person name="Gladieux P."/>
            <person name="Thoren M.H."/>
            <person name="Johannesson H."/>
        </authorList>
    </citation>
    <scope>NUCLEOTIDE SEQUENCE</scope>
    <source>
        <strain evidence="2">CBS 606.72</strain>
    </source>
</reference>
<dbReference type="InterPro" id="IPR010730">
    <property type="entry name" value="HET"/>
</dbReference>
<keyword evidence="3" id="KW-1185">Reference proteome</keyword>
<dbReference type="EMBL" id="JAULSU010000004">
    <property type="protein sequence ID" value="KAK0620468.1"/>
    <property type="molecule type" value="Genomic_DNA"/>
</dbReference>
<dbReference type="PANTHER" id="PTHR24148:SF64">
    <property type="entry name" value="HETEROKARYON INCOMPATIBILITY DOMAIN-CONTAINING PROTEIN"/>
    <property type="match status" value="1"/>
</dbReference>